<organism evidence="2">
    <name type="scientific">Harvfovirus sp</name>
    <dbReference type="NCBI Taxonomy" id="2487768"/>
    <lineage>
        <taxon>Viruses</taxon>
        <taxon>Varidnaviria</taxon>
        <taxon>Bamfordvirae</taxon>
        <taxon>Nucleocytoviricota</taxon>
        <taxon>Megaviricetes</taxon>
        <taxon>Imitervirales</taxon>
        <taxon>Mimiviridae</taxon>
        <taxon>Klosneuvirinae</taxon>
    </lineage>
</organism>
<evidence type="ECO:0000313" key="2">
    <source>
        <dbReference type="EMBL" id="AYV81015.1"/>
    </source>
</evidence>
<reference evidence="2" key="1">
    <citation type="submission" date="2018-10" db="EMBL/GenBank/DDBJ databases">
        <title>Hidden diversity of soil giant viruses.</title>
        <authorList>
            <person name="Schulz F."/>
            <person name="Alteio L."/>
            <person name="Goudeau D."/>
            <person name="Ryan E.M."/>
            <person name="Malmstrom R.R."/>
            <person name="Blanchard J."/>
            <person name="Woyke T."/>
        </authorList>
    </citation>
    <scope>NUCLEOTIDE SEQUENCE</scope>
    <source>
        <strain evidence="2">HAV1</strain>
    </source>
</reference>
<sequence>MTNLYEYVVKKKSCSHLFEQWNEDKNGKMENYTFGSPTKVYWKCPKVLHHEYTSAINSRIHGTQCPICENRVVCPNCHCNSVYEEHPHLRIQWDIEKNGDMKLFLSGSAKKVQWVCPKENHHTWVCAVRDRIRGHNCPICVGQMVCQLDFCNSLEIKCPELKSEWDEKNNGEMKLYSHGSKKKVSWICNQISHHIWIASIYTRSGPQSSKCPYCTNTILCKKDFCNSLYNNFEHLRIEWDEENGDMRNFFGGSNVKVNWICKKNKSHIWKTTINHRTSNGSNCPYCLYKSEDESRNILEQILNIEFIKARPSFLEKLELDGYNDKLKIAFEYQGIQHFKYIQYFHKNGEDDFMKQKQRDETKRSLCIKNNISLIEIPYQYTYNNLPALKKFIMEKIETIVSDLKKEFFSEDLDKAVMAFQKHYHITKNKMKIPNI</sequence>
<name>A0A3G5A1D6_9VIRU</name>
<dbReference type="PANTHER" id="PTHR37317:SF1">
    <property type="entry name" value="ZINC-RIBBON DOMAIN-CONTAINING PROTEIN-RELATED"/>
    <property type="match status" value="1"/>
</dbReference>
<dbReference type="Gene3D" id="3.40.960.10">
    <property type="entry name" value="VSR Endonuclease"/>
    <property type="match status" value="1"/>
</dbReference>
<dbReference type="EMBL" id="MK072255">
    <property type="protein sequence ID" value="AYV81015.1"/>
    <property type="molecule type" value="Genomic_DNA"/>
</dbReference>
<dbReference type="InterPro" id="IPR025487">
    <property type="entry name" value="DUF4379"/>
</dbReference>
<feature type="domain" description="Treble clef zinc finger" evidence="1">
    <location>
        <begin position="238"/>
        <end position="286"/>
    </location>
</feature>
<feature type="domain" description="Treble clef zinc finger" evidence="1">
    <location>
        <begin position="17"/>
        <end position="71"/>
    </location>
</feature>
<feature type="domain" description="Treble clef zinc finger" evidence="1">
    <location>
        <begin position="163"/>
        <end position="216"/>
    </location>
</feature>
<dbReference type="PANTHER" id="PTHR37317">
    <property type="entry name" value="BLR8090 PROTEIN"/>
    <property type="match status" value="1"/>
</dbReference>
<feature type="domain" description="Treble clef zinc finger" evidence="1">
    <location>
        <begin position="92"/>
        <end position="142"/>
    </location>
</feature>
<protein>
    <recommendedName>
        <fullName evidence="1">Treble clef zinc finger domain-containing protein</fullName>
    </recommendedName>
</protein>
<gene>
    <name evidence="2" type="ORF">Harvfovirus13_21</name>
</gene>
<accession>A0A3G5A1D6</accession>
<dbReference type="Pfam" id="PF14311">
    <property type="entry name" value="DUF4379"/>
    <property type="match status" value="4"/>
</dbReference>
<proteinExistence type="predicted"/>
<evidence type="ECO:0000259" key="1">
    <source>
        <dbReference type="Pfam" id="PF14311"/>
    </source>
</evidence>